<keyword evidence="3" id="KW-0732">Signal</keyword>
<dbReference type="Gene3D" id="1.25.40.390">
    <property type="match status" value="1"/>
</dbReference>
<evidence type="ECO:0000313" key="7">
    <source>
        <dbReference type="EMBL" id="GGW30302.1"/>
    </source>
</evidence>
<keyword evidence="8" id="KW-1185">Reference proteome</keyword>
<reference evidence="7" key="2">
    <citation type="submission" date="2020-09" db="EMBL/GenBank/DDBJ databases">
        <authorList>
            <person name="Sun Q."/>
            <person name="Kim S."/>
        </authorList>
    </citation>
    <scope>NUCLEOTIDE SEQUENCE</scope>
    <source>
        <strain evidence="7">KCTC 12113</strain>
    </source>
</reference>
<dbReference type="AlphaFoldDB" id="A0A918MK36"/>
<dbReference type="PROSITE" id="PS51257">
    <property type="entry name" value="PROKAR_LIPOPROTEIN"/>
    <property type="match status" value="1"/>
</dbReference>
<dbReference type="InterPro" id="IPR011990">
    <property type="entry name" value="TPR-like_helical_dom_sf"/>
</dbReference>
<dbReference type="GO" id="GO:0009279">
    <property type="term" value="C:cell outer membrane"/>
    <property type="evidence" value="ECO:0007669"/>
    <property type="project" value="UniProtKB-SubCell"/>
</dbReference>
<evidence type="ECO:0000256" key="2">
    <source>
        <dbReference type="ARBA" id="ARBA00006275"/>
    </source>
</evidence>
<gene>
    <name evidence="7" type="ORF">GCM10007383_14520</name>
</gene>
<dbReference type="SUPFAM" id="SSF48452">
    <property type="entry name" value="TPR-like"/>
    <property type="match status" value="1"/>
</dbReference>
<feature type="domain" description="RagB/SusD" evidence="6">
    <location>
        <begin position="289"/>
        <end position="578"/>
    </location>
</feature>
<evidence type="ECO:0000256" key="1">
    <source>
        <dbReference type="ARBA" id="ARBA00004442"/>
    </source>
</evidence>
<name>A0A918MK36_9FLAO</name>
<evidence type="ECO:0000256" key="5">
    <source>
        <dbReference type="ARBA" id="ARBA00023237"/>
    </source>
</evidence>
<reference evidence="7" key="1">
    <citation type="journal article" date="2014" name="Int. J. Syst. Evol. Microbiol.">
        <title>Complete genome sequence of Corynebacterium casei LMG S-19264T (=DSM 44701T), isolated from a smear-ripened cheese.</title>
        <authorList>
            <consortium name="US DOE Joint Genome Institute (JGI-PGF)"/>
            <person name="Walter F."/>
            <person name="Albersmeier A."/>
            <person name="Kalinowski J."/>
            <person name="Ruckert C."/>
        </authorList>
    </citation>
    <scope>NUCLEOTIDE SEQUENCE</scope>
    <source>
        <strain evidence="7">KCTC 12113</strain>
    </source>
</reference>
<accession>A0A918MK36</accession>
<evidence type="ECO:0000259" key="6">
    <source>
        <dbReference type="Pfam" id="PF07980"/>
    </source>
</evidence>
<evidence type="ECO:0000256" key="4">
    <source>
        <dbReference type="ARBA" id="ARBA00023136"/>
    </source>
</evidence>
<dbReference type="EMBL" id="BMWP01000007">
    <property type="protein sequence ID" value="GGW30302.1"/>
    <property type="molecule type" value="Genomic_DNA"/>
</dbReference>
<dbReference type="Proteomes" id="UP000634668">
    <property type="component" value="Unassembled WGS sequence"/>
</dbReference>
<dbReference type="RefSeq" id="WP_026812580.1">
    <property type="nucleotide sequence ID" value="NZ_BMWP01000007.1"/>
</dbReference>
<keyword evidence="4" id="KW-0472">Membrane</keyword>
<dbReference type="Pfam" id="PF07980">
    <property type="entry name" value="SusD_RagB"/>
    <property type="match status" value="1"/>
</dbReference>
<protein>
    <recommendedName>
        <fullName evidence="6">RagB/SusD domain-containing protein</fullName>
    </recommendedName>
</protein>
<comment type="similarity">
    <text evidence="2">Belongs to the SusD family.</text>
</comment>
<comment type="caution">
    <text evidence="7">The sequence shown here is derived from an EMBL/GenBank/DDBJ whole genome shotgun (WGS) entry which is preliminary data.</text>
</comment>
<evidence type="ECO:0000256" key="3">
    <source>
        <dbReference type="ARBA" id="ARBA00022729"/>
    </source>
</evidence>
<sequence length="578" mass="65473">MKGSSIYRIGFVCLAVVLFSCDKDYLNRPPEDQVDAEFFFNTAKDLEVATNDFYTMISGKDVYTDDSHSDNVVPLIASDRVRGSRIVPTRRGSGGWSWGRLRDINFFLENYHKVSDEDAKLHYGGVARFFRAYFYFDKVQKFGDVPWYGKVLKAGDEGLYKPRDSRELVMDSIMVDIDYAIDHIPAEKELNKVTKYTALLLKARIALYEGTWRKYHGKGDYERFLNEAVVAAETLMNSGEYSLFTSGGADAAYRNLFSRDNQDMVETILAQDFEREKEHHNLGYLMTAPTSGAWGVPKDLVNSYLMKNGTRFTDVANYDEMEFYEEMQNRDPRLKQTTAGPNFIVNGESSVEPVTLAGTTTGYRVIKGLPSKDQWSAAHFDLIVFRYAEALLTFAEAKAELGAITQADLDKSVNLLRDRVGMPHLNLANANANPDQYLENMYVNVDQGLNKGVILEIRRERRIEMFNEGLRWDDLMRWKEGKKIEQPMVGIYFSGLGGYDFNNDGNVDVYLHDGDPSGAPSTATTLINIQQRPLTNGTSGNLNPFSLGGSFDESKDYLYPLPLEDLSLNSNLEQNPNW</sequence>
<keyword evidence="5" id="KW-0998">Cell outer membrane</keyword>
<organism evidence="7 8">
    <name type="scientific">Arenibacter certesii</name>
    <dbReference type="NCBI Taxonomy" id="228955"/>
    <lineage>
        <taxon>Bacteria</taxon>
        <taxon>Pseudomonadati</taxon>
        <taxon>Bacteroidota</taxon>
        <taxon>Flavobacteriia</taxon>
        <taxon>Flavobacteriales</taxon>
        <taxon>Flavobacteriaceae</taxon>
        <taxon>Arenibacter</taxon>
    </lineage>
</organism>
<comment type="subcellular location">
    <subcellularLocation>
        <location evidence="1">Cell outer membrane</location>
    </subcellularLocation>
</comment>
<dbReference type="InterPro" id="IPR012944">
    <property type="entry name" value="SusD_RagB_dom"/>
</dbReference>
<proteinExistence type="inferred from homology"/>
<evidence type="ECO:0000313" key="8">
    <source>
        <dbReference type="Proteomes" id="UP000634668"/>
    </source>
</evidence>